<name>A0ACC0DBX3_9PEZI</name>
<proteinExistence type="predicted"/>
<gene>
    <name evidence="1" type="ORF">F4821DRAFT_229779</name>
</gene>
<reference evidence="1 2" key="1">
    <citation type="journal article" date="2022" name="New Phytol.">
        <title>Ecological generalism drives hyperdiversity of secondary metabolite gene clusters in xylarialean endophytes.</title>
        <authorList>
            <person name="Franco M.E.E."/>
            <person name="Wisecaver J.H."/>
            <person name="Arnold A.E."/>
            <person name="Ju Y.M."/>
            <person name="Slot J.C."/>
            <person name="Ahrendt S."/>
            <person name="Moore L.P."/>
            <person name="Eastman K.E."/>
            <person name="Scott K."/>
            <person name="Konkel Z."/>
            <person name="Mondo S.J."/>
            <person name="Kuo A."/>
            <person name="Hayes R.D."/>
            <person name="Haridas S."/>
            <person name="Andreopoulos B."/>
            <person name="Riley R."/>
            <person name="LaButti K."/>
            <person name="Pangilinan J."/>
            <person name="Lipzen A."/>
            <person name="Amirebrahimi M."/>
            <person name="Yan J."/>
            <person name="Adam C."/>
            <person name="Keymanesh K."/>
            <person name="Ng V."/>
            <person name="Louie K."/>
            <person name="Northen T."/>
            <person name="Drula E."/>
            <person name="Henrissat B."/>
            <person name="Hsieh H.M."/>
            <person name="Youens-Clark K."/>
            <person name="Lutzoni F."/>
            <person name="Miadlikowska J."/>
            <person name="Eastwood D.C."/>
            <person name="Hamelin R.C."/>
            <person name="Grigoriev I.V."/>
            <person name="U'Ren J.M."/>
        </authorList>
    </citation>
    <scope>NUCLEOTIDE SEQUENCE [LARGE SCALE GENOMIC DNA]</scope>
    <source>
        <strain evidence="1 2">ER1909</strain>
    </source>
</reference>
<evidence type="ECO:0000313" key="1">
    <source>
        <dbReference type="EMBL" id="KAI6090157.1"/>
    </source>
</evidence>
<keyword evidence="2" id="KW-1185">Reference proteome</keyword>
<evidence type="ECO:0000313" key="2">
    <source>
        <dbReference type="Proteomes" id="UP001497680"/>
    </source>
</evidence>
<comment type="caution">
    <text evidence="1">The sequence shown here is derived from an EMBL/GenBank/DDBJ whole genome shotgun (WGS) entry which is preliminary data.</text>
</comment>
<dbReference type="Proteomes" id="UP001497680">
    <property type="component" value="Unassembled WGS sequence"/>
</dbReference>
<sequence>MAANDPPLDSPATDQKANSDSPSPASLPTAEKKREALLGFIDFYHPYYTSSPPLLSLHASDEGGVHYNVAYYACCIVAGNIWDDSEGRNGDKNVPFLSMSGENYDYGTPITIPADNILREKEYYFYVRNMKDYAHTSTANYEIVPCFGDWKFPQKMPKPWRSLKASRHSNSLDPENRQEQLSGSPAQTKSCRITKTSAGDRSFHVIPLSDQRWFDSNHMRRYALCISHGEPQHSTCNTIPLSRDIYNEFKSGRLVLIPKPDPQAPEVYRMVTHVLQRSHGSNDPVLKSIASFHNKEYHLLQDPCEDVPVEYLFAHFARSLFTDTILQLFNRDDDVEFNISRNYHIIQTMSDSDDDFPRPRSELPPEIRVSRGTKRSRSQIEEVEEEDDDNDGFYPRNDHEHLFDYHRW</sequence>
<organism evidence="1 2">
    <name type="scientific">Hypoxylon rubiginosum</name>
    <dbReference type="NCBI Taxonomy" id="110542"/>
    <lineage>
        <taxon>Eukaryota</taxon>
        <taxon>Fungi</taxon>
        <taxon>Dikarya</taxon>
        <taxon>Ascomycota</taxon>
        <taxon>Pezizomycotina</taxon>
        <taxon>Sordariomycetes</taxon>
        <taxon>Xylariomycetidae</taxon>
        <taxon>Xylariales</taxon>
        <taxon>Hypoxylaceae</taxon>
        <taxon>Hypoxylon</taxon>
    </lineage>
</organism>
<protein>
    <submittedName>
        <fullName evidence="1">Uncharacterized protein</fullName>
    </submittedName>
</protein>
<accession>A0ACC0DBX3</accession>
<dbReference type="EMBL" id="MU394292">
    <property type="protein sequence ID" value="KAI6090157.1"/>
    <property type="molecule type" value="Genomic_DNA"/>
</dbReference>